<comment type="caution">
    <text evidence="2">The sequence shown here is derived from an EMBL/GenBank/DDBJ whole genome shotgun (WGS) entry which is preliminary data.</text>
</comment>
<keyword evidence="3" id="KW-1185">Reference proteome</keyword>
<evidence type="ECO:0000313" key="3">
    <source>
        <dbReference type="Proteomes" id="UP000724672"/>
    </source>
</evidence>
<organism evidence="2 3">
    <name type="scientific">Anaeromonas frigoriresistens</name>
    <dbReference type="NCBI Taxonomy" id="2683708"/>
    <lineage>
        <taxon>Bacteria</taxon>
        <taxon>Bacillati</taxon>
        <taxon>Bacillota</taxon>
        <taxon>Tissierellia</taxon>
        <taxon>Tissierellales</taxon>
        <taxon>Thermohalobacteraceae</taxon>
        <taxon>Anaeromonas</taxon>
    </lineage>
</organism>
<proteinExistence type="predicted"/>
<dbReference type="RefSeq" id="WP_203366595.1">
    <property type="nucleotide sequence ID" value="NZ_WSFT01000036.1"/>
</dbReference>
<sequence>MIYDVIIVGAGPSGIFTALELIRKGYDKKILLIEKGTRIEKRNCPKDQILECVSCKPYCHITTGFSGAGAFSDGKLSLSYEVGGDLPNLIGNRVAQEMINYTDDIYLEFGADSKVEGLENNEAIKEIRRKSIEAGLKLVDCPIRHLGTEKAQEIYYKIQEYLIKNGVEIRFNTLVEDLIIENNTIKGIMTIDSTRKKEREEILSNKVIISTGRKGADWLKRMCINHEINHSSGTVDIGVRVEVRNEVMEKVNNVLYESKLIGYPAPFRNKVRTFCQNPGGFVSQENYDDDLAIVNGHSYKDKKSDNTNLAILSSHNFIEPFNQPIEYGKKVSELVNMLGDGKILVQRYGDILDGKRTWQEELNRSNVKPTLPDAVAGDITSAIPYRPMLNILNFIQSLNIVVPGFASRETLLYGPEVKFYSNKINIDQNFETNIKGLHSLGDSSGWTRGLMMASVMGVMMARNISK</sequence>
<name>A0A942UVA5_9FIRM</name>
<dbReference type="InterPro" id="IPR049516">
    <property type="entry name" value="FAD-depend_C"/>
</dbReference>
<dbReference type="InterPro" id="IPR036188">
    <property type="entry name" value="FAD/NAD-bd_sf"/>
</dbReference>
<dbReference type="PANTHER" id="PTHR43106">
    <property type="entry name" value="DEHYDROGENASE-RELATED"/>
    <property type="match status" value="1"/>
</dbReference>
<dbReference type="PANTHER" id="PTHR43106:SF1">
    <property type="entry name" value="DEHYDROGENASE-RELATED"/>
    <property type="match status" value="1"/>
</dbReference>
<dbReference type="AlphaFoldDB" id="A0A942UVA5"/>
<gene>
    <name evidence="2" type="ORF">GOQ27_09410</name>
</gene>
<dbReference type="PRINTS" id="PR00419">
    <property type="entry name" value="ADXRDTASE"/>
</dbReference>
<dbReference type="EMBL" id="WSFT01000036">
    <property type="protein sequence ID" value="MBS4538680.1"/>
    <property type="molecule type" value="Genomic_DNA"/>
</dbReference>
<dbReference type="Proteomes" id="UP000724672">
    <property type="component" value="Unassembled WGS sequence"/>
</dbReference>
<reference evidence="2" key="1">
    <citation type="submission" date="2019-12" db="EMBL/GenBank/DDBJ databases">
        <title>Clostridiaceae gen. nov. sp. nov., isolated from sediment in Xinjiang, China.</title>
        <authorList>
            <person name="Zhang R."/>
        </authorList>
    </citation>
    <scope>NUCLEOTIDE SEQUENCE</scope>
    <source>
        <strain evidence="2">D2Q-11</strain>
    </source>
</reference>
<evidence type="ECO:0000313" key="2">
    <source>
        <dbReference type="EMBL" id="MBS4538680.1"/>
    </source>
</evidence>
<dbReference type="PIRSF" id="PIRSF038984">
    <property type="entry name" value="FAD_binding_protein"/>
    <property type="match status" value="1"/>
</dbReference>
<evidence type="ECO:0000259" key="1">
    <source>
        <dbReference type="Pfam" id="PF21688"/>
    </source>
</evidence>
<dbReference type="SUPFAM" id="SSF51905">
    <property type="entry name" value="FAD/NAD(P)-binding domain"/>
    <property type="match status" value="1"/>
</dbReference>
<accession>A0A942UVA5</accession>
<feature type="domain" description="FAD-dependent protein C-terminal" evidence="1">
    <location>
        <begin position="268"/>
        <end position="417"/>
    </location>
</feature>
<dbReference type="Pfam" id="PF21688">
    <property type="entry name" value="FAD-depend_C"/>
    <property type="match status" value="1"/>
</dbReference>
<protein>
    <submittedName>
        <fullName evidence="2">FAD-binding protein</fullName>
    </submittedName>
</protein>
<dbReference type="InterPro" id="IPR028348">
    <property type="entry name" value="FAD-binding_protein"/>
</dbReference>
<dbReference type="Gene3D" id="3.50.50.60">
    <property type="entry name" value="FAD/NAD(P)-binding domain"/>
    <property type="match status" value="2"/>
</dbReference>